<organism evidence="1 2">
    <name type="scientific">Rahnella bonaserana</name>
    <dbReference type="NCBI Taxonomy" id="2816248"/>
    <lineage>
        <taxon>Bacteria</taxon>
        <taxon>Pseudomonadati</taxon>
        <taxon>Pseudomonadota</taxon>
        <taxon>Gammaproteobacteria</taxon>
        <taxon>Enterobacterales</taxon>
        <taxon>Yersiniaceae</taxon>
        <taxon>Rahnella</taxon>
    </lineage>
</organism>
<reference evidence="1 2" key="1">
    <citation type="submission" date="2021-03" db="EMBL/GenBank/DDBJ databases">
        <title>Five novel Rahnella species.</title>
        <authorList>
            <person name="Brady C."/>
            <person name="Asselin J."/>
            <person name="Beer S."/>
            <person name="Bruberg M.B."/>
            <person name="Crampton B."/>
            <person name="Venter S."/>
            <person name="Arnold D."/>
            <person name="Denman S."/>
        </authorList>
    </citation>
    <scope>NUCLEOTIDE SEQUENCE [LARGE SCALE GENOMIC DNA]</scope>
    <source>
        <strain evidence="1 2">H11b</strain>
    </source>
</reference>
<evidence type="ECO:0000313" key="1">
    <source>
        <dbReference type="EMBL" id="MBU9853704.1"/>
    </source>
</evidence>
<comment type="caution">
    <text evidence="1">The sequence shown here is derived from an EMBL/GenBank/DDBJ whole genome shotgun (WGS) entry which is preliminary data.</text>
</comment>
<dbReference type="RefSeq" id="WP_217171499.1">
    <property type="nucleotide sequence ID" value="NZ_CP126169.1"/>
</dbReference>
<gene>
    <name evidence="1" type="ORF">J1778_00205</name>
</gene>
<proteinExistence type="predicted"/>
<name>A0ABS6LNY7_9GAMM</name>
<keyword evidence="2" id="KW-1185">Reference proteome</keyword>
<evidence type="ECO:0000313" key="2">
    <source>
        <dbReference type="Proteomes" id="UP000734343"/>
    </source>
</evidence>
<dbReference type="Proteomes" id="UP000734343">
    <property type="component" value="Unassembled WGS sequence"/>
</dbReference>
<sequence length="75" mass="8652">MQQKNCMFCAIAHVLFKKPAFSHFKGFIGLNNARKYCFPAQGWQPLPDVFCRLLFKNLFTACKADLRTTKVPLLQ</sequence>
<protein>
    <submittedName>
        <fullName evidence="1">Uncharacterized protein</fullName>
    </submittedName>
</protein>
<dbReference type="EMBL" id="JAFMOW010000035">
    <property type="protein sequence ID" value="MBU9853704.1"/>
    <property type="molecule type" value="Genomic_DNA"/>
</dbReference>
<accession>A0ABS6LNY7</accession>